<protein>
    <submittedName>
        <fullName evidence="1">Uncharacterized protein</fullName>
    </submittedName>
</protein>
<evidence type="ECO:0000313" key="1">
    <source>
        <dbReference type="EMBL" id="CAB4313886.1"/>
    </source>
</evidence>
<keyword evidence="2" id="KW-1185">Reference proteome</keyword>
<dbReference type="Proteomes" id="UP000507245">
    <property type="component" value="Unassembled WGS sequence"/>
</dbReference>
<gene>
    <name evidence="1" type="ORF">ORAREDHAP_LOCUS37528</name>
</gene>
<proteinExistence type="predicted"/>
<dbReference type="EMBL" id="CAEKKB010000006">
    <property type="protein sequence ID" value="CAB4313886.1"/>
    <property type="molecule type" value="Genomic_DNA"/>
</dbReference>
<organism evidence="1 2">
    <name type="scientific">Prunus armeniaca</name>
    <name type="common">Apricot</name>
    <name type="synonym">Armeniaca vulgaris</name>
    <dbReference type="NCBI Taxonomy" id="36596"/>
    <lineage>
        <taxon>Eukaryota</taxon>
        <taxon>Viridiplantae</taxon>
        <taxon>Streptophyta</taxon>
        <taxon>Embryophyta</taxon>
        <taxon>Tracheophyta</taxon>
        <taxon>Spermatophyta</taxon>
        <taxon>Magnoliopsida</taxon>
        <taxon>eudicotyledons</taxon>
        <taxon>Gunneridae</taxon>
        <taxon>Pentapetalae</taxon>
        <taxon>rosids</taxon>
        <taxon>fabids</taxon>
        <taxon>Rosales</taxon>
        <taxon>Rosaceae</taxon>
        <taxon>Amygdaloideae</taxon>
        <taxon>Amygdaleae</taxon>
        <taxon>Prunus</taxon>
    </lineage>
</organism>
<name>A0A6J5XIS4_PRUAR</name>
<sequence>MVPGQKVFWTQLNNSQLMRAIARFLVYVENSWRKVRRELLNELKNDEFLYEFIFQSVESKREVEYHLDYFDDYSLEDRWMLIPEMGYLIADCYNVVLKHFSNIISLMFLPMQSHPLPKYQRRKISIELFEKHFMQLHLQPHHPMPHVINRWLDISNLKAFDWYSPYRDRIDNWKERIDSFDHEVSFANGV</sequence>
<dbReference type="OrthoDB" id="2422440at2759"/>
<dbReference type="AlphaFoldDB" id="A0A6J5XIS4"/>
<reference evidence="2" key="1">
    <citation type="journal article" date="2020" name="Genome Biol.">
        <title>Gamete binning: chromosome-level and haplotype-resolved genome assembly enabled by high-throughput single-cell sequencing of gamete genomes.</title>
        <authorList>
            <person name="Campoy J.A."/>
            <person name="Sun H."/>
            <person name="Goel M."/>
            <person name="Jiao W.-B."/>
            <person name="Folz-Donahue K."/>
            <person name="Wang N."/>
            <person name="Rubio M."/>
            <person name="Liu C."/>
            <person name="Kukat C."/>
            <person name="Ruiz D."/>
            <person name="Huettel B."/>
            <person name="Schneeberger K."/>
        </authorList>
    </citation>
    <scope>NUCLEOTIDE SEQUENCE [LARGE SCALE GENOMIC DNA]</scope>
    <source>
        <strain evidence="2">cv. Rojo Pasion</strain>
    </source>
</reference>
<accession>A0A6J5XIS4</accession>
<evidence type="ECO:0000313" key="2">
    <source>
        <dbReference type="Proteomes" id="UP000507245"/>
    </source>
</evidence>